<sequence length="1304" mass="142681">MKAKISYCLCLILCLVTLIAGEAWSQCKSLGAGGQRITTVPQCIPYRYVVRAQFTNATPGDTEYYVDWGDGSFPPPGEHIVQSSTSYFTNPTTGAFEYFEDIAHRYRTAVPECAYTVTLQAINPCTPIGSTKLTFDAEVWDKDNVQITLAYIRICDSFNGTFVFSDVSRFNCNPNPILSRTNLPARWVEFDYGVAPPPWAPPAAPIPSSKIKVNGSSVTFPYKNPSLGGKPKYPVSGPYTNSLPITITQGAPIGSTFWMKMSNWNTCNPYDAVLSDGALNPVNPTGDSMPVITHAPVFVVPSPNPDFDIHGQGFTGPLQRQFCIGENVYAKDLTPPIPPPAPGYGGSYFAYQWVIYDGPTDSSPILNRYPFQNDGTAFAAGLTKQQFSFPKSGLKLVRLRVKDVNALGDCIVAYDDIIEVIEPVVAEMETTDDNGNVLDPAQLNKFCDNNPRTFTFEDVSTIPTPPPGTVGAIPLWRWEMDKKIGGVTTTVASYPNVPMGSPGDFSTSQLPYFVDPATGLSQITLTEGEYTIRLILKDQVTTCESRSEIKITMANQPVIDFTGATVCNGVKTHLVPSATLTTSFPVSMVKYSWDFDYDGVTFVEDKAFFANDPVDKLFTVGTHTVAYRVSTNGGCEPVMIAKDIKVAPLPQPSFTYPSGLLCGSSSVDFANTTPALPAGSSIKEFVWEVDEQNGLGYHVENDQVNPPFPYPPATLQFDNTTSLIRYFKVRLTAVSDDNCSVVSADQTITVYPGGAVVSINSNYNPFDPNCAPLNSVFFQAAPNTQALHPINYLWELTDKNGNVIDQLNGPTQSLYTPTPGALGNHSGTTYEDYDVSLTVMLLTGCQYQTAMKVRVNPEPIGDFSSDISLLTCSDIGFTLEAVYKGYADYQWSIKLNGVSQSVPNNGLATLSVQYPRMVGADQQVEVSLQAVNFATCQSPVVTQNLVVPQQKSINPNFSVSPSTPPEFPDAGYDFTHLNFDPDWTYTWSFGDGSREVTLQDLSVHHDYAKPGTFWAKLTAAQGTCVFKDSLQATVLPHQPIIDFDYDPAMGCAPLLVNFTNKSQYVDPSSYEWDFGVGEAPSYAINPSHLFEKPGVYTVKLSAKDATDGLVAVNQKNLIIEVKEKPLAYFSAKPLVVYIPGKVYLINQSLGATDYLWDFGDQTTSTEFQPTHEYAKEGIFGISLIAYANNTTCADTFKLATGIQALYGGDIYLPNAFVPSGLGPGNGRADQNSLFLPLTRGLRDYNLQIFNRWGQLVFETSDTSHGWDGYYNGQPCPPDVYVYKLTTRQENGQTVTRVGDINLIR</sequence>
<dbReference type="Proteomes" id="UP000266183">
    <property type="component" value="Chromosome"/>
</dbReference>
<dbReference type="InterPro" id="IPR026341">
    <property type="entry name" value="T9SS_type_B"/>
</dbReference>
<reference evidence="4" key="1">
    <citation type="submission" date="2018-09" db="EMBL/GenBank/DDBJ databases">
        <title>Chryseolinea sp. KIS68-18 isolated from soil.</title>
        <authorList>
            <person name="Weon H.-Y."/>
            <person name="Kwon S.-W."/>
            <person name="Lee S.A."/>
        </authorList>
    </citation>
    <scope>NUCLEOTIDE SEQUENCE [LARGE SCALE GENOMIC DNA]</scope>
    <source>
        <strain evidence="4">KIS68-18</strain>
    </source>
</reference>
<dbReference type="RefSeq" id="WP_119756054.1">
    <property type="nucleotide sequence ID" value="NZ_CP032382.1"/>
</dbReference>
<feature type="domain" description="PKD" evidence="2">
    <location>
        <begin position="1154"/>
        <end position="1185"/>
    </location>
</feature>
<dbReference type="CDD" id="cd00146">
    <property type="entry name" value="PKD"/>
    <property type="match status" value="3"/>
</dbReference>
<dbReference type="PROSITE" id="PS50093">
    <property type="entry name" value="PKD"/>
    <property type="match status" value="3"/>
</dbReference>
<feature type="signal peptide" evidence="1">
    <location>
        <begin position="1"/>
        <end position="25"/>
    </location>
</feature>
<evidence type="ECO:0000313" key="4">
    <source>
        <dbReference type="Proteomes" id="UP000266183"/>
    </source>
</evidence>
<dbReference type="Gene3D" id="2.60.40.10">
    <property type="entry name" value="Immunoglobulins"/>
    <property type="match status" value="3"/>
</dbReference>
<dbReference type="InterPro" id="IPR035986">
    <property type="entry name" value="PKD_dom_sf"/>
</dbReference>
<dbReference type="Pfam" id="PF18911">
    <property type="entry name" value="PKD_4"/>
    <property type="match status" value="2"/>
</dbReference>
<dbReference type="InterPro" id="IPR022409">
    <property type="entry name" value="PKD/Chitinase_dom"/>
</dbReference>
<dbReference type="EMBL" id="CP032382">
    <property type="protein sequence ID" value="AYB32805.1"/>
    <property type="molecule type" value="Genomic_DNA"/>
</dbReference>
<dbReference type="SMART" id="SM00089">
    <property type="entry name" value="PKD"/>
    <property type="match status" value="3"/>
</dbReference>
<dbReference type="SUPFAM" id="SSF49299">
    <property type="entry name" value="PKD domain"/>
    <property type="match status" value="3"/>
</dbReference>
<dbReference type="InterPro" id="IPR013783">
    <property type="entry name" value="Ig-like_fold"/>
</dbReference>
<dbReference type="OrthoDB" id="7794186at2"/>
<dbReference type="KEGG" id="chk:D4L85_20460"/>
<name>A0A385SS55_9BACT</name>
<dbReference type="Pfam" id="PF13585">
    <property type="entry name" value="CHU_C"/>
    <property type="match status" value="1"/>
</dbReference>
<feature type="domain" description="PKD" evidence="2">
    <location>
        <begin position="1066"/>
        <end position="1113"/>
    </location>
</feature>
<dbReference type="Pfam" id="PF00801">
    <property type="entry name" value="PKD"/>
    <property type="match status" value="1"/>
</dbReference>
<organism evidence="3 4">
    <name type="scientific">Chryseolinea soli</name>
    <dbReference type="NCBI Taxonomy" id="2321403"/>
    <lineage>
        <taxon>Bacteria</taxon>
        <taxon>Pseudomonadati</taxon>
        <taxon>Bacteroidota</taxon>
        <taxon>Cytophagia</taxon>
        <taxon>Cytophagales</taxon>
        <taxon>Fulvivirgaceae</taxon>
        <taxon>Chryseolinea</taxon>
    </lineage>
</organism>
<protein>
    <submittedName>
        <fullName evidence="3">PKD domain-containing protein</fullName>
    </submittedName>
</protein>
<dbReference type="NCBIfam" id="TIGR04131">
    <property type="entry name" value="Bac_Flav_CTERM"/>
    <property type="match status" value="1"/>
</dbReference>
<gene>
    <name evidence="3" type="ORF">D4L85_20460</name>
</gene>
<evidence type="ECO:0000256" key="1">
    <source>
        <dbReference type="SAM" id="SignalP"/>
    </source>
</evidence>
<dbReference type="InterPro" id="IPR000601">
    <property type="entry name" value="PKD_dom"/>
</dbReference>
<evidence type="ECO:0000313" key="3">
    <source>
        <dbReference type="EMBL" id="AYB32805.1"/>
    </source>
</evidence>
<keyword evidence="4" id="KW-1185">Reference proteome</keyword>
<feature type="chain" id="PRO_5017359480" evidence="1">
    <location>
        <begin position="26"/>
        <end position="1304"/>
    </location>
</feature>
<proteinExistence type="predicted"/>
<evidence type="ECO:0000259" key="2">
    <source>
        <dbReference type="PROSITE" id="PS50093"/>
    </source>
</evidence>
<accession>A0A385SS55</accession>
<feature type="domain" description="PKD" evidence="2">
    <location>
        <begin position="980"/>
        <end position="1020"/>
    </location>
</feature>
<keyword evidence="1" id="KW-0732">Signal</keyword>